<evidence type="ECO:0000259" key="3">
    <source>
        <dbReference type="Pfam" id="PF13505"/>
    </source>
</evidence>
<organism evidence="4 5">
    <name type="scientific">Spongiibacter nanhainus</name>
    <dbReference type="NCBI Taxonomy" id="2794344"/>
    <lineage>
        <taxon>Bacteria</taxon>
        <taxon>Pseudomonadati</taxon>
        <taxon>Pseudomonadota</taxon>
        <taxon>Gammaproteobacteria</taxon>
        <taxon>Cellvibrionales</taxon>
        <taxon>Spongiibacteraceae</taxon>
        <taxon>Spongiibacter</taxon>
    </lineage>
</organism>
<dbReference type="Pfam" id="PF13505">
    <property type="entry name" value="OMP_b-brl"/>
    <property type="match status" value="1"/>
</dbReference>
<dbReference type="AlphaFoldDB" id="A0A7T4R134"/>
<gene>
    <name evidence="4" type="ORF">I6N98_00965</name>
</gene>
<dbReference type="RefSeq" id="WP_198569969.1">
    <property type="nucleotide sequence ID" value="NZ_CP066167.1"/>
</dbReference>
<evidence type="ECO:0000313" key="5">
    <source>
        <dbReference type="Proteomes" id="UP000596063"/>
    </source>
</evidence>
<dbReference type="Gene3D" id="2.40.160.20">
    <property type="match status" value="1"/>
</dbReference>
<dbReference type="InterPro" id="IPR027385">
    <property type="entry name" value="Beta-barrel_OMP"/>
</dbReference>
<dbReference type="Proteomes" id="UP000596063">
    <property type="component" value="Chromosome"/>
</dbReference>
<keyword evidence="1 2" id="KW-0732">Signal</keyword>
<feature type="signal peptide" evidence="2">
    <location>
        <begin position="1"/>
        <end position="25"/>
    </location>
</feature>
<dbReference type="KEGG" id="snan:I6N98_00965"/>
<sequence>MTLRHALTMIVIAASLSAGSMAAKAQSQYRSGSDSHVYVGGNYGVYKDRGGDFDEDDNFSEILVGIQANEIIGIEASYLNFGEFSGGIGTADVDGYDLALVGRLPLTDSFGLFAKGGLLFWEVDTKVAGVKRDYDGEDPFVGVGADFEVTENLIVALEYDRYRIDLDDSNLPNPGGNWDGDMDTMKLGARLAF</sequence>
<evidence type="ECO:0000256" key="2">
    <source>
        <dbReference type="SAM" id="SignalP"/>
    </source>
</evidence>
<proteinExistence type="predicted"/>
<dbReference type="InterPro" id="IPR011250">
    <property type="entry name" value="OMP/PagP_B-barrel"/>
</dbReference>
<feature type="chain" id="PRO_5032568068" evidence="2">
    <location>
        <begin position="26"/>
        <end position="193"/>
    </location>
</feature>
<name>A0A7T4R134_9GAMM</name>
<evidence type="ECO:0000313" key="4">
    <source>
        <dbReference type="EMBL" id="QQD18478.1"/>
    </source>
</evidence>
<evidence type="ECO:0000256" key="1">
    <source>
        <dbReference type="ARBA" id="ARBA00022729"/>
    </source>
</evidence>
<dbReference type="SUPFAM" id="SSF56925">
    <property type="entry name" value="OMPA-like"/>
    <property type="match status" value="1"/>
</dbReference>
<keyword evidence="5" id="KW-1185">Reference proteome</keyword>
<accession>A0A7T4R134</accession>
<dbReference type="EMBL" id="CP066167">
    <property type="protein sequence ID" value="QQD18478.1"/>
    <property type="molecule type" value="Genomic_DNA"/>
</dbReference>
<reference evidence="4 5" key="1">
    <citation type="submission" date="2020-12" db="EMBL/GenBank/DDBJ databases">
        <authorList>
            <person name="Shan Y."/>
        </authorList>
    </citation>
    <scope>NUCLEOTIDE SEQUENCE [LARGE SCALE GENOMIC DNA]</scope>
    <source>
        <strain evidence="5">csc3.9</strain>
    </source>
</reference>
<protein>
    <submittedName>
        <fullName evidence="4">Porin family protein</fullName>
    </submittedName>
</protein>
<feature type="domain" description="Outer membrane protein beta-barrel" evidence="3">
    <location>
        <begin position="12"/>
        <end position="176"/>
    </location>
</feature>